<dbReference type="InterPro" id="IPR014238">
    <property type="entry name" value="Spore_YlmC/YmxH"/>
</dbReference>
<dbReference type="PANTHER" id="PTHR40061">
    <property type="entry name" value="SPORULATION PROTEIN YLMC-RELATED"/>
    <property type="match status" value="1"/>
</dbReference>
<dbReference type="Gene3D" id="2.30.30.240">
    <property type="entry name" value="PRC-barrel domain"/>
    <property type="match status" value="1"/>
</dbReference>
<gene>
    <name evidence="2" type="ORF">DFR56_10333</name>
</gene>
<reference evidence="2 3" key="1">
    <citation type="submission" date="2018-05" db="EMBL/GenBank/DDBJ databases">
        <title>Genomic Encyclopedia of Type Strains, Phase IV (KMG-IV): sequencing the most valuable type-strain genomes for metagenomic binning, comparative biology and taxonomic classification.</title>
        <authorList>
            <person name="Goeker M."/>
        </authorList>
    </citation>
    <scope>NUCLEOTIDE SEQUENCE [LARGE SCALE GENOMIC DNA]</scope>
    <source>
        <strain evidence="2 3">DSM 28556</strain>
    </source>
</reference>
<accession>A0A2V3WIA7</accession>
<dbReference type="PANTHER" id="PTHR40061:SF1">
    <property type="entry name" value="SPORULATION PROTEIN YLMC-RELATED"/>
    <property type="match status" value="1"/>
</dbReference>
<dbReference type="SUPFAM" id="SSF50346">
    <property type="entry name" value="PRC-barrel domain"/>
    <property type="match status" value="1"/>
</dbReference>
<evidence type="ECO:0000313" key="3">
    <source>
        <dbReference type="Proteomes" id="UP000247978"/>
    </source>
</evidence>
<comment type="caution">
    <text evidence="2">The sequence shown here is derived from an EMBL/GenBank/DDBJ whole genome shotgun (WGS) entry which is preliminary data.</text>
</comment>
<dbReference type="InterPro" id="IPR027275">
    <property type="entry name" value="PRC-brl_dom"/>
</dbReference>
<dbReference type="Proteomes" id="UP000247978">
    <property type="component" value="Unassembled WGS sequence"/>
</dbReference>
<dbReference type="OrthoDB" id="6024937at2"/>
<proteinExistence type="predicted"/>
<feature type="domain" description="PRC-barrel" evidence="1">
    <location>
        <begin position="3"/>
        <end position="77"/>
    </location>
</feature>
<dbReference type="InterPro" id="IPR011033">
    <property type="entry name" value="PRC_barrel-like_sf"/>
</dbReference>
<dbReference type="AlphaFoldDB" id="A0A2V3WIA7"/>
<dbReference type="Pfam" id="PF05239">
    <property type="entry name" value="PRC"/>
    <property type="match status" value="1"/>
</dbReference>
<organism evidence="2 3">
    <name type="scientific">Pseudogracilibacillus auburnensis</name>
    <dbReference type="NCBI Taxonomy" id="1494959"/>
    <lineage>
        <taxon>Bacteria</taxon>
        <taxon>Bacillati</taxon>
        <taxon>Bacillota</taxon>
        <taxon>Bacilli</taxon>
        <taxon>Bacillales</taxon>
        <taxon>Bacillaceae</taxon>
        <taxon>Pseudogracilibacillus</taxon>
    </lineage>
</organism>
<sequence>MVTLSELQMKEVIMMHNGKRLGFIDDLEIDEKSGLITAIIIVERQMRGSFFQKPTERSISWDQIVTIGADIILVSEWEEVQKQPTEIPTSE</sequence>
<dbReference type="RefSeq" id="WP_110394372.1">
    <property type="nucleotide sequence ID" value="NZ_JADIJL010000045.1"/>
</dbReference>
<dbReference type="EMBL" id="QJJQ01000003">
    <property type="protein sequence ID" value="PXW88529.1"/>
    <property type="molecule type" value="Genomic_DNA"/>
</dbReference>
<protein>
    <submittedName>
        <fullName evidence="2">YlmC/YmxH family sporulation protein</fullName>
    </submittedName>
</protein>
<name>A0A2V3WIA7_9BACI</name>
<evidence type="ECO:0000313" key="2">
    <source>
        <dbReference type="EMBL" id="PXW88529.1"/>
    </source>
</evidence>
<dbReference type="NCBIfam" id="TIGR02888">
    <property type="entry name" value="spore_YlmC_YmxH"/>
    <property type="match status" value="1"/>
</dbReference>
<keyword evidence="3" id="KW-1185">Reference proteome</keyword>
<evidence type="ECO:0000259" key="1">
    <source>
        <dbReference type="Pfam" id="PF05239"/>
    </source>
</evidence>